<evidence type="ECO:0000313" key="7">
    <source>
        <dbReference type="Proteomes" id="UP001170651"/>
    </source>
</evidence>
<dbReference type="PANTHER" id="PTHR42798">
    <property type="entry name" value="LIPOPROTEIN-RELEASING SYSTEM ATP-BINDING PROTEIN LOLD"/>
    <property type="match status" value="1"/>
</dbReference>
<dbReference type="GO" id="GO:0016887">
    <property type="term" value="F:ATP hydrolysis activity"/>
    <property type="evidence" value="ECO:0007669"/>
    <property type="project" value="InterPro"/>
</dbReference>
<comment type="similarity">
    <text evidence="1">Belongs to the ABC transporter superfamily.</text>
</comment>
<feature type="domain" description="ABC transporter" evidence="5">
    <location>
        <begin position="2"/>
        <end position="239"/>
    </location>
</feature>
<dbReference type="InterPro" id="IPR003439">
    <property type="entry name" value="ABC_transporter-like_ATP-bd"/>
</dbReference>
<evidence type="ECO:0000256" key="1">
    <source>
        <dbReference type="ARBA" id="ARBA00005417"/>
    </source>
</evidence>
<keyword evidence="2" id="KW-0547">Nucleotide-binding</keyword>
<dbReference type="InterPro" id="IPR027417">
    <property type="entry name" value="P-loop_NTPase"/>
</dbReference>
<dbReference type="PROSITE" id="PS50893">
    <property type="entry name" value="ABC_TRANSPORTER_2"/>
    <property type="match status" value="1"/>
</dbReference>
<keyword evidence="3 6" id="KW-0067">ATP-binding</keyword>
<organism evidence="6 7">
    <name type="scientific">Candidatus Phytoplasma australasiaticum subsp. australasiaticum</name>
    <dbReference type="NCBI Taxonomy" id="2832407"/>
    <lineage>
        <taxon>Bacteria</taxon>
        <taxon>Bacillati</taxon>
        <taxon>Mycoplasmatota</taxon>
        <taxon>Mollicutes</taxon>
        <taxon>Acholeplasmatales</taxon>
        <taxon>Acholeplasmataceae</taxon>
        <taxon>Candidatus Phytoplasma</taxon>
        <taxon>16SrII (Peanut WB group)</taxon>
        <taxon>Candidatus Phytoplasma australasiaticum</taxon>
    </lineage>
</organism>
<keyword evidence="4" id="KW-0472">Membrane</keyword>
<accession>A0A9K3SU86</accession>
<dbReference type="GO" id="GO:0005524">
    <property type="term" value="F:ATP binding"/>
    <property type="evidence" value="ECO:0007669"/>
    <property type="project" value="UniProtKB-KW"/>
</dbReference>
<keyword evidence="7" id="KW-1185">Reference proteome</keyword>
<evidence type="ECO:0000259" key="5">
    <source>
        <dbReference type="PROSITE" id="PS50893"/>
    </source>
</evidence>
<dbReference type="SMART" id="SM00382">
    <property type="entry name" value="AAA"/>
    <property type="match status" value="1"/>
</dbReference>
<gene>
    <name evidence="6" type="ORF">OC696_01825</name>
</gene>
<evidence type="ECO:0000256" key="2">
    <source>
        <dbReference type="ARBA" id="ARBA00022741"/>
    </source>
</evidence>
<feature type="transmembrane region" description="Helical" evidence="4">
    <location>
        <begin position="504"/>
        <end position="525"/>
    </location>
</feature>
<dbReference type="SUPFAM" id="SSF52540">
    <property type="entry name" value="P-loop containing nucleoside triphosphate hydrolases"/>
    <property type="match status" value="1"/>
</dbReference>
<dbReference type="EMBL" id="JAOSIW010000012">
    <property type="protein sequence ID" value="MDO8054601.1"/>
    <property type="molecule type" value="Genomic_DNA"/>
</dbReference>
<name>A0A9K3SU86_9MOLU</name>
<dbReference type="Proteomes" id="UP001170651">
    <property type="component" value="Unassembled WGS sequence"/>
</dbReference>
<dbReference type="RefSeq" id="WP_213680458.1">
    <property type="nucleotide sequence ID" value="NZ_JALQCT010000013.1"/>
</dbReference>
<keyword evidence="4" id="KW-1133">Transmembrane helix</keyword>
<proteinExistence type="inferred from homology"/>
<evidence type="ECO:0000256" key="3">
    <source>
        <dbReference type="ARBA" id="ARBA00022840"/>
    </source>
</evidence>
<dbReference type="AlphaFoldDB" id="A0A9K3SU86"/>
<keyword evidence="4" id="KW-0812">Transmembrane</keyword>
<feature type="transmembrane region" description="Helical" evidence="4">
    <location>
        <begin position="301"/>
        <end position="324"/>
    </location>
</feature>
<reference evidence="6 7" key="1">
    <citation type="journal article" date="2023" name="Int. J. Syst. Evol. Microbiol.">
        <title>The observation of taxonomic boundaries for the 16SrII and 16SrXXV phytoplasmas using genome-based delimitation.</title>
        <authorList>
            <person name="Rodrigues Jardim B."/>
            <person name="Tran-Nguyen L.T.T."/>
            <person name="Gambley C."/>
            <person name="Al-Sadi A.M."/>
            <person name="Al-Subhi A.M."/>
            <person name="Foissac X."/>
            <person name="Salar P."/>
            <person name="Cai H."/>
            <person name="Yang J.Y."/>
            <person name="Davis R."/>
            <person name="Jones L."/>
            <person name="Rodoni B."/>
            <person name="Constable F.E."/>
        </authorList>
    </citation>
    <scope>NUCLEOTIDE SEQUENCE [LARGE SCALE GENOMIC DNA]</scope>
    <source>
        <strain evidence="6">BAWM-OMN-P26</strain>
    </source>
</reference>
<dbReference type="InterPro" id="IPR003593">
    <property type="entry name" value="AAA+_ATPase"/>
</dbReference>
<dbReference type="PROSITE" id="PS00211">
    <property type="entry name" value="ABC_TRANSPORTER_1"/>
    <property type="match status" value="1"/>
</dbReference>
<dbReference type="Pfam" id="PF00005">
    <property type="entry name" value="ABC_tran"/>
    <property type="match status" value="1"/>
</dbReference>
<protein>
    <submittedName>
        <fullName evidence="6">ABC transporter ATP-binding protein</fullName>
    </submittedName>
</protein>
<feature type="transmembrane region" description="Helical" evidence="4">
    <location>
        <begin position="407"/>
        <end position="429"/>
    </location>
</feature>
<dbReference type="InterPro" id="IPR017871">
    <property type="entry name" value="ABC_transporter-like_CS"/>
</dbReference>
<evidence type="ECO:0000313" key="6">
    <source>
        <dbReference type="EMBL" id="MDO8054601.1"/>
    </source>
</evidence>
<sequence length="545" mass="62745">MIRFIDVNLTSSDDETILKDISFNLPSRGFVFLSGKSGSGKTSLCNLLSGLEKVSFGNIIVAQEDLSTFSDSEMANYRNGMVSNIIQDSYFINELTILENILLAIKLQKRVVNEELHKQIRELFKYFDLSIGLLKKKPFELSGGQLQRANIIRSLIKNNNLLIADEPTGNLDAETSSLVFKKLKEISEEKLVVVVTHDIVLATKYADIIIKINKGTMKDFLVRKNNEISNTSVNSTSEDLDILSYVNNFEQKYFVSKINESSILFKNDNLLDFRSISSDLPSKEVYRIGKSLTKAHLRRNMFMLIINSLIFIICRLALVSNNFLSKIIWYKLSLFKILYLEFDAEVLSFWSTGILGFIFALIKYLVLPWYIYVTAKSFVKLQFMIFYRTVGISRSLGANKRTINKILLYLFACFMGLFALIQQISFFLVQKVINLVRDNDFNYYSVFIDRKLIPGLKHMSYFEQKESLIKLSQQVYQNVLAHALFDSNLCSSGFFSLSPNYRDIIGFIGLFIFCLAFVWFLYTVLYSNKLNKEKPLMMLKKDNKI</sequence>
<evidence type="ECO:0000256" key="4">
    <source>
        <dbReference type="SAM" id="Phobius"/>
    </source>
</evidence>
<dbReference type="Gene3D" id="3.40.50.300">
    <property type="entry name" value="P-loop containing nucleotide triphosphate hydrolases"/>
    <property type="match status" value="1"/>
</dbReference>
<dbReference type="PANTHER" id="PTHR42798:SF7">
    <property type="entry name" value="ALPHA-D-RIBOSE 1-METHYLPHOSPHONATE 5-TRIPHOSPHATE SYNTHASE SUBUNIT PHNL"/>
    <property type="match status" value="1"/>
</dbReference>
<feature type="transmembrane region" description="Helical" evidence="4">
    <location>
        <begin position="344"/>
        <end position="363"/>
    </location>
</feature>
<comment type="caution">
    <text evidence="6">The sequence shown here is derived from an EMBL/GenBank/DDBJ whole genome shotgun (WGS) entry which is preliminary data.</text>
</comment>